<gene>
    <name evidence="3" type="ORF">PsYK624_041440</name>
</gene>
<keyword evidence="2" id="KW-0472">Membrane</keyword>
<evidence type="ECO:0000256" key="2">
    <source>
        <dbReference type="SAM" id="Phobius"/>
    </source>
</evidence>
<comment type="caution">
    <text evidence="3">The sequence shown here is derived from an EMBL/GenBank/DDBJ whole genome shotgun (WGS) entry which is preliminary data.</text>
</comment>
<dbReference type="Gene3D" id="2.60.120.260">
    <property type="entry name" value="Galactose-binding domain-like"/>
    <property type="match status" value="1"/>
</dbReference>
<protein>
    <recommendedName>
        <fullName evidence="5">Transmembrane protein</fullName>
    </recommendedName>
</protein>
<dbReference type="OrthoDB" id="2756615at2759"/>
<evidence type="ECO:0000313" key="4">
    <source>
        <dbReference type="Proteomes" id="UP000703269"/>
    </source>
</evidence>
<accession>A0A9P3LA67</accession>
<feature type="region of interest" description="Disordered" evidence="1">
    <location>
        <begin position="200"/>
        <end position="287"/>
    </location>
</feature>
<dbReference type="Proteomes" id="UP000703269">
    <property type="component" value="Unassembled WGS sequence"/>
</dbReference>
<sequence>MSQPVVVVDDQSGDSALDYEGEWSHLYGSGTAVNGTLSYTIQAGNTITFKFNGTGVGVIGALPPTSGSAGAVTSYAVDDASPVVFTAPSDLTSTVYGQTFFQQQSLSGYHEHTLVINVTYASVEAAFLFDYVGYVCIPTARTNGLSFTSFPSPTRVAQWESSKTTSPVGAIVGGVIGGLAFLVILTLVVLFLRRRRPRRSPRSLNLEDETGLAGPKSPVPPPASLMAPTLSTPPATVISSNLRTTSLAREAHIPAQPPEPQPLPHRDMEPDVFSDVPDEVPPEYTEL</sequence>
<feature type="compositionally biased region" description="Polar residues" evidence="1">
    <location>
        <begin position="229"/>
        <end position="247"/>
    </location>
</feature>
<proteinExistence type="predicted"/>
<evidence type="ECO:0000256" key="1">
    <source>
        <dbReference type="SAM" id="MobiDB-lite"/>
    </source>
</evidence>
<dbReference type="Gene3D" id="1.20.5.510">
    <property type="entry name" value="Single helix bin"/>
    <property type="match status" value="1"/>
</dbReference>
<name>A0A9P3LA67_9APHY</name>
<feature type="compositionally biased region" description="Acidic residues" evidence="1">
    <location>
        <begin position="270"/>
        <end position="287"/>
    </location>
</feature>
<dbReference type="AlphaFoldDB" id="A0A9P3LA67"/>
<keyword evidence="2" id="KW-0812">Transmembrane</keyword>
<keyword evidence="4" id="KW-1185">Reference proteome</keyword>
<keyword evidence="2" id="KW-1133">Transmembrane helix</keyword>
<evidence type="ECO:0008006" key="5">
    <source>
        <dbReference type="Google" id="ProtNLM"/>
    </source>
</evidence>
<evidence type="ECO:0000313" key="3">
    <source>
        <dbReference type="EMBL" id="GJE88061.1"/>
    </source>
</evidence>
<feature type="transmembrane region" description="Helical" evidence="2">
    <location>
        <begin position="168"/>
        <end position="192"/>
    </location>
</feature>
<dbReference type="EMBL" id="BPQB01000008">
    <property type="protein sequence ID" value="GJE88061.1"/>
    <property type="molecule type" value="Genomic_DNA"/>
</dbReference>
<organism evidence="3 4">
    <name type="scientific">Phanerochaete sordida</name>
    <dbReference type="NCBI Taxonomy" id="48140"/>
    <lineage>
        <taxon>Eukaryota</taxon>
        <taxon>Fungi</taxon>
        <taxon>Dikarya</taxon>
        <taxon>Basidiomycota</taxon>
        <taxon>Agaricomycotina</taxon>
        <taxon>Agaricomycetes</taxon>
        <taxon>Polyporales</taxon>
        <taxon>Phanerochaetaceae</taxon>
        <taxon>Phanerochaete</taxon>
    </lineage>
</organism>
<reference evidence="3 4" key="1">
    <citation type="submission" date="2021-08" db="EMBL/GenBank/DDBJ databases">
        <title>Draft Genome Sequence of Phanerochaete sordida strain YK-624.</title>
        <authorList>
            <person name="Mori T."/>
            <person name="Dohra H."/>
            <person name="Suzuki T."/>
            <person name="Kawagishi H."/>
            <person name="Hirai H."/>
        </authorList>
    </citation>
    <scope>NUCLEOTIDE SEQUENCE [LARGE SCALE GENOMIC DNA]</scope>
    <source>
        <strain evidence="3 4">YK-624</strain>
    </source>
</reference>